<gene>
    <name evidence="2" type="ORF">SAMN05421870_106219</name>
</gene>
<name>A0A1H9TKK6_9ACTN</name>
<feature type="compositionally biased region" description="Low complexity" evidence="1">
    <location>
        <begin position="242"/>
        <end position="277"/>
    </location>
</feature>
<feature type="compositionally biased region" description="Gly residues" evidence="1">
    <location>
        <begin position="212"/>
        <end position="226"/>
    </location>
</feature>
<dbReference type="Proteomes" id="UP000182841">
    <property type="component" value="Unassembled WGS sequence"/>
</dbReference>
<organism evidence="2 3">
    <name type="scientific">Streptomyces qinglanensis</name>
    <dbReference type="NCBI Taxonomy" id="943816"/>
    <lineage>
        <taxon>Bacteria</taxon>
        <taxon>Bacillati</taxon>
        <taxon>Actinomycetota</taxon>
        <taxon>Actinomycetes</taxon>
        <taxon>Kitasatosporales</taxon>
        <taxon>Streptomycetaceae</taxon>
        <taxon>Streptomyces</taxon>
    </lineage>
</organism>
<dbReference type="AlphaFoldDB" id="A0A1H9TKK6"/>
<dbReference type="EMBL" id="FOGO01000006">
    <property type="protein sequence ID" value="SER97567.1"/>
    <property type="molecule type" value="Genomic_DNA"/>
</dbReference>
<keyword evidence="3" id="KW-1185">Reference proteome</keyword>
<evidence type="ECO:0000313" key="2">
    <source>
        <dbReference type="EMBL" id="SER97567.1"/>
    </source>
</evidence>
<feature type="region of interest" description="Disordered" evidence="1">
    <location>
        <begin position="87"/>
        <end position="337"/>
    </location>
</feature>
<sequence>MIKDSAASQEAVAVPGVSGFPGPDVPRGSNPPSSPVKIPRCDASPTAMRDYGMCSNSSLRTRSRSALCGKTTLSRLVIKGCAVEWQGVRPRGSAARTGGDERRRIRLRGAAPRGTDASVRGAVTARADAATPAADGEKSSPASRRGGSGGVPRRRGCRPRVRSDRWRSWPGRRRAADRDGRVRRSAREEARRLLSAGQAESCGARHPARPGAGPGAGRGRGTGPGGSRPVLCAMRGGRRAVGRGCPGAVPVRGGGRVTRPGGRPDPAGGEGCRCAGCGEPGAAGPGQRTVRSSAPRPRESGRAQPAGRRCRVSTRSAASPGTPRCCSGVRPSRTGGP</sequence>
<proteinExistence type="predicted"/>
<evidence type="ECO:0000256" key="1">
    <source>
        <dbReference type="SAM" id="MobiDB-lite"/>
    </source>
</evidence>
<feature type="compositionally biased region" description="Low complexity" evidence="1">
    <location>
        <begin position="108"/>
        <end position="145"/>
    </location>
</feature>
<reference evidence="3" key="1">
    <citation type="submission" date="2016-10" db="EMBL/GenBank/DDBJ databases">
        <authorList>
            <person name="Varghese N."/>
            <person name="Submissions S."/>
        </authorList>
    </citation>
    <scope>NUCLEOTIDE SEQUENCE [LARGE SCALE GENOMIC DNA]</scope>
    <source>
        <strain evidence="3">CGMCC 4.6825</strain>
    </source>
</reference>
<evidence type="ECO:0000313" key="3">
    <source>
        <dbReference type="Proteomes" id="UP000182841"/>
    </source>
</evidence>
<accession>A0A1H9TKK6</accession>
<feature type="compositionally biased region" description="Basic and acidic residues" evidence="1">
    <location>
        <begin position="174"/>
        <end position="192"/>
    </location>
</feature>
<feature type="region of interest" description="Disordered" evidence="1">
    <location>
        <begin position="1"/>
        <end position="45"/>
    </location>
</feature>
<protein>
    <submittedName>
        <fullName evidence="2">Uncharacterized protein</fullName>
    </submittedName>
</protein>